<keyword evidence="7" id="KW-0653">Protein transport</keyword>
<protein>
    <submittedName>
        <fullName evidence="8">Biopolymer transporter ExbD</fullName>
    </submittedName>
</protein>
<dbReference type="AlphaFoldDB" id="A0A9D1H967"/>
<evidence type="ECO:0000256" key="2">
    <source>
        <dbReference type="ARBA" id="ARBA00005811"/>
    </source>
</evidence>
<dbReference type="GO" id="GO:0005886">
    <property type="term" value="C:plasma membrane"/>
    <property type="evidence" value="ECO:0007669"/>
    <property type="project" value="UniProtKB-SubCell"/>
</dbReference>
<keyword evidence="5" id="KW-1133">Transmembrane helix</keyword>
<evidence type="ECO:0000256" key="1">
    <source>
        <dbReference type="ARBA" id="ARBA00004162"/>
    </source>
</evidence>
<keyword evidence="3" id="KW-1003">Cell membrane</keyword>
<comment type="caution">
    <text evidence="8">The sequence shown here is derived from an EMBL/GenBank/DDBJ whole genome shotgun (WGS) entry which is preliminary data.</text>
</comment>
<comment type="similarity">
    <text evidence="2 7">Belongs to the ExbD/TolR family.</text>
</comment>
<evidence type="ECO:0000256" key="4">
    <source>
        <dbReference type="ARBA" id="ARBA00022692"/>
    </source>
</evidence>
<gene>
    <name evidence="8" type="ORF">IAC44_03805</name>
</gene>
<dbReference type="PANTHER" id="PTHR30558">
    <property type="entry name" value="EXBD MEMBRANE COMPONENT OF PMF-DRIVEN MACROMOLECULE IMPORT SYSTEM"/>
    <property type="match status" value="1"/>
</dbReference>
<keyword evidence="6" id="KW-0472">Membrane</keyword>
<evidence type="ECO:0000256" key="7">
    <source>
        <dbReference type="RuleBase" id="RU003879"/>
    </source>
</evidence>
<sequence>MNLQGRNKVSADFSMASMTDIIFLLLLFFLLSATVITSNAIEIVLPKAGSQTTKKQVVSVTATTDGRYYIDKEQVNYSDIEPRLQEIAAQSDNTTVLIRGENTIELQKVTDLFEIARRNGLTPILGVQPPKK</sequence>
<comment type="subcellular location">
    <subcellularLocation>
        <location evidence="1">Cell membrane</location>
        <topology evidence="1">Single-pass membrane protein</topology>
    </subcellularLocation>
    <subcellularLocation>
        <location evidence="7">Cell membrane</location>
        <topology evidence="7">Single-pass type II membrane protein</topology>
    </subcellularLocation>
</comment>
<proteinExistence type="inferred from homology"/>
<dbReference type="Proteomes" id="UP000824161">
    <property type="component" value="Unassembled WGS sequence"/>
</dbReference>
<dbReference type="InterPro" id="IPR003400">
    <property type="entry name" value="ExbD"/>
</dbReference>
<dbReference type="EMBL" id="DVLY01000089">
    <property type="protein sequence ID" value="HIT97945.1"/>
    <property type="molecule type" value="Genomic_DNA"/>
</dbReference>
<dbReference type="Pfam" id="PF02472">
    <property type="entry name" value="ExbD"/>
    <property type="match status" value="1"/>
</dbReference>
<reference evidence="8" key="2">
    <citation type="journal article" date="2021" name="PeerJ">
        <title>Extensive microbial diversity within the chicken gut microbiome revealed by metagenomics and culture.</title>
        <authorList>
            <person name="Gilroy R."/>
            <person name="Ravi A."/>
            <person name="Getino M."/>
            <person name="Pursley I."/>
            <person name="Horton D.L."/>
            <person name="Alikhan N.F."/>
            <person name="Baker D."/>
            <person name="Gharbi K."/>
            <person name="Hall N."/>
            <person name="Watson M."/>
            <person name="Adriaenssens E.M."/>
            <person name="Foster-Nyarko E."/>
            <person name="Jarju S."/>
            <person name="Secka A."/>
            <person name="Antonio M."/>
            <person name="Oren A."/>
            <person name="Chaudhuri R.R."/>
            <person name="La Ragione R."/>
            <person name="Hildebrand F."/>
            <person name="Pallen M.J."/>
        </authorList>
    </citation>
    <scope>NUCLEOTIDE SEQUENCE</scope>
    <source>
        <strain evidence="8">1383</strain>
    </source>
</reference>
<evidence type="ECO:0000256" key="3">
    <source>
        <dbReference type="ARBA" id="ARBA00022475"/>
    </source>
</evidence>
<dbReference type="Gene3D" id="3.30.420.270">
    <property type="match status" value="1"/>
</dbReference>
<organism evidence="8 9">
    <name type="scientific">Candidatus Merdimorpha stercoravium</name>
    <dbReference type="NCBI Taxonomy" id="2840863"/>
    <lineage>
        <taxon>Bacteria</taxon>
        <taxon>Pseudomonadati</taxon>
        <taxon>Bacteroidota</taxon>
        <taxon>Flavobacteriia</taxon>
        <taxon>Flavobacteriales</taxon>
        <taxon>Candidatus Merdimorpha</taxon>
    </lineage>
</organism>
<name>A0A9D1H967_9FLAO</name>
<accession>A0A9D1H967</accession>
<keyword evidence="4 7" id="KW-0812">Transmembrane</keyword>
<dbReference type="GO" id="GO:0015031">
    <property type="term" value="P:protein transport"/>
    <property type="evidence" value="ECO:0007669"/>
    <property type="project" value="UniProtKB-KW"/>
</dbReference>
<dbReference type="GO" id="GO:0022857">
    <property type="term" value="F:transmembrane transporter activity"/>
    <property type="evidence" value="ECO:0007669"/>
    <property type="project" value="InterPro"/>
</dbReference>
<evidence type="ECO:0000313" key="9">
    <source>
        <dbReference type="Proteomes" id="UP000824161"/>
    </source>
</evidence>
<evidence type="ECO:0000256" key="6">
    <source>
        <dbReference type="ARBA" id="ARBA00023136"/>
    </source>
</evidence>
<evidence type="ECO:0000313" key="8">
    <source>
        <dbReference type="EMBL" id="HIT97945.1"/>
    </source>
</evidence>
<evidence type="ECO:0000256" key="5">
    <source>
        <dbReference type="ARBA" id="ARBA00022989"/>
    </source>
</evidence>
<keyword evidence="7" id="KW-0813">Transport</keyword>
<reference evidence="8" key="1">
    <citation type="submission" date="2020-10" db="EMBL/GenBank/DDBJ databases">
        <authorList>
            <person name="Gilroy R."/>
        </authorList>
    </citation>
    <scope>NUCLEOTIDE SEQUENCE</scope>
    <source>
        <strain evidence="8">1383</strain>
    </source>
</reference>